<dbReference type="InterPro" id="IPR020855">
    <property type="entry name" value="Ureohydrolase_Mn_BS"/>
</dbReference>
<comment type="similarity">
    <text evidence="10 11">Belongs to the arginase family.</text>
</comment>
<evidence type="ECO:0000256" key="7">
    <source>
        <dbReference type="ARBA" id="ARBA00023211"/>
    </source>
</evidence>
<feature type="binding site" evidence="9">
    <location>
        <position position="100"/>
    </location>
    <ligand>
        <name>Mn(2+)</name>
        <dbReference type="ChEBI" id="CHEBI:29035"/>
        <label>1</label>
    </ligand>
</feature>
<comment type="cofactor">
    <cofactor evidence="9">
        <name>Mn(2+)</name>
        <dbReference type="ChEBI" id="CHEBI:29035"/>
    </cofactor>
    <text evidence="9">Binds 2 manganese ions per subunit.</text>
</comment>
<dbReference type="PANTHER" id="PTHR43782">
    <property type="entry name" value="ARGINASE"/>
    <property type="match status" value="1"/>
</dbReference>
<dbReference type="Gene3D" id="3.40.800.10">
    <property type="entry name" value="Ureohydrolase domain"/>
    <property type="match status" value="1"/>
</dbReference>
<dbReference type="AlphaFoldDB" id="A0A809R513"/>
<dbReference type="InterPro" id="IPR006035">
    <property type="entry name" value="Ureohydrolase"/>
</dbReference>
<dbReference type="PANTHER" id="PTHR43782:SF3">
    <property type="entry name" value="ARGINASE"/>
    <property type="match status" value="1"/>
</dbReference>
<dbReference type="EC" id="3.5.3.1" evidence="2"/>
<evidence type="ECO:0000256" key="8">
    <source>
        <dbReference type="ARBA" id="ARBA00047391"/>
    </source>
</evidence>
<evidence type="ECO:0000256" key="5">
    <source>
        <dbReference type="ARBA" id="ARBA00022723"/>
    </source>
</evidence>
<dbReference type="UniPathway" id="UPA00158">
    <property type="reaction ID" value="UER00270"/>
</dbReference>
<evidence type="ECO:0000313" key="13">
    <source>
        <dbReference type="Proteomes" id="UP000662873"/>
    </source>
</evidence>
<dbReference type="InterPro" id="IPR023696">
    <property type="entry name" value="Ureohydrolase_dom_sf"/>
</dbReference>
<evidence type="ECO:0000256" key="11">
    <source>
        <dbReference type="RuleBase" id="RU003684"/>
    </source>
</evidence>
<evidence type="ECO:0000256" key="9">
    <source>
        <dbReference type="PIRSR" id="PIRSR036979-1"/>
    </source>
</evidence>
<protein>
    <recommendedName>
        <fullName evidence="3">Arginase</fullName>
        <ecNumber evidence="2">3.5.3.1</ecNumber>
    </recommendedName>
</protein>
<feature type="binding site" evidence="9">
    <location>
        <position position="74"/>
    </location>
    <ligand>
        <name>Mn(2+)</name>
        <dbReference type="ChEBI" id="CHEBI:29035"/>
        <label>1</label>
    </ligand>
</feature>
<evidence type="ECO:0000256" key="4">
    <source>
        <dbReference type="ARBA" id="ARBA00022503"/>
    </source>
</evidence>
<name>A0A809R513_9BACT</name>
<comment type="catalytic activity">
    <reaction evidence="8">
        <text>L-arginine + H2O = urea + L-ornithine</text>
        <dbReference type="Rhea" id="RHEA:20569"/>
        <dbReference type="ChEBI" id="CHEBI:15377"/>
        <dbReference type="ChEBI" id="CHEBI:16199"/>
        <dbReference type="ChEBI" id="CHEBI:32682"/>
        <dbReference type="ChEBI" id="CHEBI:46911"/>
        <dbReference type="EC" id="3.5.3.1"/>
    </reaction>
</comment>
<dbReference type="EMBL" id="AP021858">
    <property type="protein sequence ID" value="BBO22660.1"/>
    <property type="molecule type" value="Genomic_DNA"/>
</dbReference>
<dbReference type="PRINTS" id="PR00116">
    <property type="entry name" value="ARGINASE"/>
</dbReference>
<feature type="binding site" evidence="9">
    <location>
        <position position="214"/>
    </location>
    <ligand>
        <name>Mn(2+)</name>
        <dbReference type="ChEBI" id="CHEBI:29035"/>
        <label>1</label>
    </ligand>
</feature>
<keyword evidence="6 11" id="KW-0378">Hydrolase</keyword>
<dbReference type="SUPFAM" id="SSF52768">
    <property type="entry name" value="Arginase/deacetylase"/>
    <property type="match status" value="1"/>
</dbReference>
<dbReference type="InterPro" id="IPR014033">
    <property type="entry name" value="Arginase"/>
</dbReference>
<dbReference type="GO" id="GO:0004053">
    <property type="term" value="F:arginase activity"/>
    <property type="evidence" value="ECO:0007669"/>
    <property type="project" value="UniProtKB-EC"/>
</dbReference>
<dbReference type="PROSITE" id="PS01053">
    <property type="entry name" value="ARGINASE_1"/>
    <property type="match status" value="1"/>
</dbReference>
<evidence type="ECO:0000256" key="10">
    <source>
        <dbReference type="PROSITE-ProRule" id="PRU00742"/>
    </source>
</evidence>
<evidence type="ECO:0000256" key="2">
    <source>
        <dbReference type="ARBA" id="ARBA00012168"/>
    </source>
</evidence>
<dbReference type="PIRSF" id="PIRSF036979">
    <property type="entry name" value="Arginase"/>
    <property type="match status" value="1"/>
</dbReference>
<feature type="binding site" evidence="9">
    <location>
        <position position="98"/>
    </location>
    <ligand>
        <name>Mn(2+)</name>
        <dbReference type="ChEBI" id="CHEBI:29035"/>
        <label>1</label>
    </ligand>
</feature>
<dbReference type="KEGG" id="npy:NPRO_02550"/>
<organism evidence="12 13">
    <name type="scientific">Candidatus Nitrosymbiomonas proteolyticus</name>
    <dbReference type="NCBI Taxonomy" id="2608984"/>
    <lineage>
        <taxon>Bacteria</taxon>
        <taxon>Bacillati</taxon>
        <taxon>Armatimonadota</taxon>
        <taxon>Armatimonadota incertae sedis</taxon>
        <taxon>Candidatus Nitrosymbiomonas</taxon>
    </lineage>
</organism>
<keyword evidence="5 9" id="KW-0479">Metal-binding</keyword>
<evidence type="ECO:0000256" key="1">
    <source>
        <dbReference type="ARBA" id="ARBA00005098"/>
    </source>
</evidence>
<sequence>MGPAAARLAGLAETLRSLGCAVKDRGDLTQPQAEPGAMGRKVYPSAYVALKEVRSSVEDSLAVDSVPLVIGGDHTVSIGSVGAALSKYGTDLAVLWVDAHSDLNTPGTSDSGNIHGMPVAALMGLESGVDGEQEILWRRIMAEVVGAEKLGPGRAAWLGLREVDGPEQEQLAQMPGCFTSTMYDLDRNGLVSEIDRLDAWIRESGASQLWISFDVDVLDPILAPGTGTAVRGGLTYREMHLMGEMLSETMRAPGCPYRLAGLDLVEINPLFDRGNETAKTAVEWIASIFGKTILGKR</sequence>
<evidence type="ECO:0000256" key="6">
    <source>
        <dbReference type="ARBA" id="ARBA00022801"/>
    </source>
</evidence>
<keyword evidence="7 9" id="KW-0464">Manganese</keyword>
<gene>
    <name evidence="12" type="ORF">NPRO_02550</name>
</gene>
<comment type="pathway">
    <text evidence="1">Nitrogen metabolism; urea cycle; L-ornithine and urea from L-arginine: step 1/1.</text>
</comment>
<keyword evidence="4" id="KW-0056">Arginine metabolism</keyword>
<evidence type="ECO:0000256" key="3">
    <source>
        <dbReference type="ARBA" id="ARBA00018123"/>
    </source>
</evidence>
<dbReference type="GO" id="GO:0030145">
    <property type="term" value="F:manganese ion binding"/>
    <property type="evidence" value="ECO:0007669"/>
    <property type="project" value="TreeGrafter"/>
</dbReference>
<evidence type="ECO:0000313" key="12">
    <source>
        <dbReference type="EMBL" id="BBO22660.1"/>
    </source>
</evidence>
<dbReference type="Proteomes" id="UP000662873">
    <property type="component" value="Chromosome"/>
</dbReference>
<feature type="binding site" evidence="9">
    <location>
        <position position="216"/>
    </location>
    <ligand>
        <name>Mn(2+)</name>
        <dbReference type="ChEBI" id="CHEBI:29035"/>
        <label>1</label>
    </ligand>
</feature>
<proteinExistence type="inferred from homology"/>
<dbReference type="CDD" id="cd09989">
    <property type="entry name" value="Arginase"/>
    <property type="match status" value="1"/>
</dbReference>
<dbReference type="GO" id="GO:0005737">
    <property type="term" value="C:cytoplasm"/>
    <property type="evidence" value="ECO:0007669"/>
    <property type="project" value="TreeGrafter"/>
</dbReference>
<reference evidence="12" key="1">
    <citation type="journal article" name="DNA Res.">
        <title>The physiological potential of anammox bacteria as revealed by their core genome structure.</title>
        <authorList>
            <person name="Okubo T."/>
            <person name="Toyoda A."/>
            <person name="Fukuhara K."/>
            <person name="Uchiyama I."/>
            <person name="Harigaya Y."/>
            <person name="Kuroiwa M."/>
            <person name="Suzuki T."/>
            <person name="Murakami Y."/>
            <person name="Suwa Y."/>
            <person name="Takami H."/>
        </authorList>
    </citation>
    <scope>NUCLEOTIDE SEQUENCE</scope>
    <source>
        <strain evidence="12">317325-2</strain>
    </source>
</reference>
<dbReference type="Pfam" id="PF00491">
    <property type="entry name" value="Arginase"/>
    <property type="match status" value="1"/>
</dbReference>
<dbReference type="GO" id="GO:0000050">
    <property type="term" value="P:urea cycle"/>
    <property type="evidence" value="ECO:0007669"/>
    <property type="project" value="UniProtKB-UniPathway"/>
</dbReference>
<feature type="binding site" evidence="9">
    <location>
        <position position="102"/>
    </location>
    <ligand>
        <name>Mn(2+)</name>
        <dbReference type="ChEBI" id="CHEBI:29035"/>
        <label>1</label>
    </ligand>
</feature>
<dbReference type="PROSITE" id="PS51409">
    <property type="entry name" value="ARGINASE_2"/>
    <property type="match status" value="1"/>
</dbReference>
<accession>A0A809R513</accession>
<dbReference type="GO" id="GO:0006525">
    <property type="term" value="P:arginine metabolic process"/>
    <property type="evidence" value="ECO:0007669"/>
    <property type="project" value="UniProtKB-KW"/>
</dbReference>